<comment type="caution">
    <text evidence="2">The sequence shown here is derived from an EMBL/GenBank/DDBJ whole genome shotgun (WGS) entry which is preliminary data.</text>
</comment>
<protein>
    <recommendedName>
        <fullName evidence="4">Protein kinase domain-containing protein</fullName>
    </recommendedName>
</protein>
<dbReference type="AlphaFoldDB" id="A0A8J2SMQ6"/>
<dbReference type="SUPFAM" id="SSF56112">
    <property type="entry name" value="Protein kinase-like (PK-like)"/>
    <property type="match status" value="1"/>
</dbReference>
<dbReference type="Gene3D" id="3.30.200.20">
    <property type="entry name" value="Phosphorylase Kinase, domain 1"/>
    <property type="match status" value="1"/>
</dbReference>
<keyword evidence="3" id="KW-1185">Reference proteome</keyword>
<dbReference type="Proteomes" id="UP000789595">
    <property type="component" value="Unassembled WGS sequence"/>
</dbReference>
<feature type="binding site" evidence="1">
    <location>
        <position position="181"/>
    </location>
    <ligand>
        <name>ATP</name>
        <dbReference type="ChEBI" id="CHEBI:30616"/>
    </ligand>
</feature>
<dbReference type="InterPro" id="IPR017441">
    <property type="entry name" value="Protein_kinase_ATP_BS"/>
</dbReference>
<keyword evidence="1" id="KW-0067">ATP-binding</keyword>
<keyword evidence="1" id="KW-0547">Nucleotide-binding</keyword>
<evidence type="ECO:0000313" key="2">
    <source>
        <dbReference type="EMBL" id="CAH0370801.1"/>
    </source>
</evidence>
<accession>A0A8J2SMQ6</accession>
<evidence type="ECO:0008006" key="4">
    <source>
        <dbReference type="Google" id="ProtNLM"/>
    </source>
</evidence>
<dbReference type="GO" id="GO:0005524">
    <property type="term" value="F:ATP binding"/>
    <property type="evidence" value="ECO:0007669"/>
    <property type="project" value="UniProtKB-UniRule"/>
</dbReference>
<proteinExistence type="predicted"/>
<dbReference type="InterPro" id="IPR011009">
    <property type="entry name" value="Kinase-like_dom_sf"/>
</dbReference>
<evidence type="ECO:0000256" key="1">
    <source>
        <dbReference type="PROSITE-ProRule" id="PRU10141"/>
    </source>
</evidence>
<evidence type="ECO:0000313" key="3">
    <source>
        <dbReference type="Proteomes" id="UP000789595"/>
    </source>
</evidence>
<reference evidence="2" key="1">
    <citation type="submission" date="2021-11" db="EMBL/GenBank/DDBJ databases">
        <authorList>
            <consortium name="Genoscope - CEA"/>
            <person name="William W."/>
        </authorList>
    </citation>
    <scope>NUCLEOTIDE SEQUENCE</scope>
</reference>
<organism evidence="2 3">
    <name type="scientific">Pelagomonas calceolata</name>
    <dbReference type="NCBI Taxonomy" id="35677"/>
    <lineage>
        <taxon>Eukaryota</taxon>
        <taxon>Sar</taxon>
        <taxon>Stramenopiles</taxon>
        <taxon>Ochrophyta</taxon>
        <taxon>Pelagophyceae</taxon>
        <taxon>Pelagomonadales</taxon>
        <taxon>Pelagomonadaceae</taxon>
        <taxon>Pelagomonas</taxon>
    </lineage>
</organism>
<gene>
    <name evidence="2" type="ORF">PECAL_3P07100</name>
</gene>
<dbReference type="EMBL" id="CAKKNE010000003">
    <property type="protein sequence ID" value="CAH0370801.1"/>
    <property type="molecule type" value="Genomic_DNA"/>
</dbReference>
<name>A0A8J2SMQ6_9STRA</name>
<sequence>MSGVFELPVLIAAGSAAAPYCKKLAEKIQEFVLKRAGEEVDERVFRKGERAEFENGLEDLAVLLESVALNPAVDDQFVRNTLDGLGKSIEVAADAKYTNEREAARNVINDRKNNLILALVNVTSAREYTRSAGGERQTGQGGIETLYTYEPSKKESLLGTGAFANVYKMRNKGDKLIYAVKLTMIEGARQNGISSSAA</sequence>
<dbReference type="PROSITE" id="PS00107">
    <property type="entry name" value="PROTEIN_KINASE_ATP"/>
    <property type="match status" value="1"/>
</dbReference>